<evidence type="ECO:0000313" key="3">
    <source>
        <dbReference type="Proteomes" id="UP000596742"/>
    </source>
</evidence>
<feature type="signal peptide" evidence="1">
    <location>
        <begin position="1"/>
        <end position="16"/>
    </location>
</feature>
<keyword evidence="1" id="KW-0732">Signal</keyword>
<evidence type="ECO:0000313" key="2">
    <source>
        <dbReference type="EMBL" id="VDH96183.1"/>
    </source>
</evidence>
<dbReference type="AlphaFoldDB" id="A0A8B6BWQ8"/>
<protein>
    <recommendedName>
        <fullName evidence="4">Tyrosine-protein kinase ephrin type A/B receptor-like domain-containing protein</fullName>
    </recommendedName>
</protein>
<dbReference type="Proteomes" id="UP000596742">
    <property type="component" value="Unassembled WGS sequence"/>
</dbReference>
<accession>A0A8B6BWQ8</accession>
<dbReference type="EMBL" id="UYJE01000764">
    <property type="protein sequence ID" value="VDH96183.1"/>
    <property type="molecule type" value="Genomic_DNA"/>
</dbReference>
<evidence type="ECO:0008006" key="4">
    <source>
        <dbReference type="Google" id="ProtNLM"/>
    </source>
</evidence>
<evidence type="ECO:0000256" key="1">
    <source>
        <dbReference type="SAM" id="SignalP"/>
    </source>
</evidence>
<comment type="caution">
    <text evidence="2">The sequence shown here is derived from an EMBL/GenBank/DDBJ whole genome shotgun (WGS) entry which is preliminary data.</text>
</comment>
<sequence>MLILLLLLVSPNGVESYPAGQCNKKDRSGGNQWFCCNNHEEVNGNCIRCVNGFESFDGSPCMPCPKGLWGGECAKKCSCTKDQICDHILGCINIQIDMPEETTGKTDGLQLTSTMTEFIRFTTFLSHSIKLFTIRGKDTTVWINAPKTTSTTSKPNKNDLGKR</sequence>
<feature type="chain" id="PRO_5032750043" description="Tyrosine-protein kinase ephrin type A/B receptor-like domain-containing protein" evidence="1">
    <location>
        <begin position="17"/>
        <end position="163"/>
    </location>
</feature>
<name>A0A8B6BWQ8_MYTGA</name>
<reference evidence="2" key="1">
    <citation type="submission" date="2018-11" db="EMBL/GenBank/DDBJ databases">
        <authorList>
            <person name="Alioto T."/>
            <person name="Alioto T."/>
        </authorList>
    </citation>
    <scope>NUCLEOTIDE SEQUENCE</scope>
</reference>
<proteinExistence type="predicted"/>
<gene>
    <name evidence="2" type="ORF">MGAL_10B022507</name>
</gene>
<keyword evidence="3" id="KW-1185">Reference proteome</keyword>
<dbReference type="OrthoDB" id="6126620at2759"/>
<organism evidence="2 3">
    <name type="scientific">Mytilus galloprovincialis</name>
    <name type="common">Mediterranean mussel</name>
    <dbReference type="NCBI Taxonomy" id="29158"/>
    <lineage>
        <taxon>Eukaryota</taxon>
        <taxon>Metazoa</taxon>
        <taxon>Spiralia</taxon>
        <taxon>Lophotrochozoa</taxon>
        <taxon>Mollusca</taxon>
        <taxon>Bivalvia</taxon>
        <taxon>Autobranchia</taxon>
        <taxon>Pteriomorphia</taxon>
        <taxon>Mytilida</taxon>
        <taxon>Mytiloidea</taxon>
        <taxon>Mytilidae</taxon>
        <taxon>Mytilinae</taxon>
        <taxon>Mytilus</taxon>
    </lineage>
</organism>